<dbReference type="SUPFAM" id="SSF51261">
    <property type="entry name" value="Duplicated hybrid motif"/>
    <property type="match status" value="1"/>
</dbReference>
<feature type="domain" description="M23ase beta-sheet core" evidence="2">
    <location>
        <begin position="2"/>
        <end position="81"/>
    </location>
</feature>
<keyword evidence="1" id="KW-0732">Signal</keyword>
<organism evidence="3">
    <name type="scientific">uncultured Neomoorella sp</name>
    <dbReference type="NCBI Taxonomy" id="198439"/>
    <lineage>
        <taxon>Bacteria</taxon>
        <taxon>Bacillati</taxon>
        <taxon>Bacillota</taxon>
        <taxon>Clostridia</taxon>
        <taxon>Neomoorellales</taxon>
        <taxon>Neomoorellaceae</taxon>
        <taxon>Neomoorella</taxon>
        <taxon>environmental samples</taxon>
    </lineage>
</organism>
<dbReference type="Gene3D" id="2.70.70.10">
    <property type="entry name" value="Glucose Permease (Domain IIA)"/>
    <property type="match status" value="1"/>
</dbReference>
<evidence type="ECO:0000313" key="3">
    <source>
        <dbReference type="EMBL" id="AIA93238.1"/>
    </source>
</evidence>
<evidence type="ECO:0000256" key="1">
    <source>
        <dbReference type="ARBA" id="ARBA00022729"/>
    </source>
</evidence>
<dbReference type="InterPro" id="IPR016047">
    <property type="entry name" value="M23ase_b-sheet_dom"/>
</dbReference>
<dbReference type="InterPro" id="IPR050570">
    <property type="entry name" value="Cell_wall_metabolism_enzyme"/>
</dbReference>
<dbReference type="CDD" id="cd12797">
    <property type="entry name" value="M23_peptidase"/>
    <property type="match status" value="1"/>
</dbReference>
<protein>
    <submittedName>
        <fullName evidence="3">Peptidase_M23</fullName>
    </submittedName>
</protein>
<dbReference type="Pfam" id="PF01551">
    <property type="entry name" value="Peptidase_M23"/>
    <property type="match status" value="1"/>
</dbReference>
<dbReference type="InterPro" id="IPR011055">
    <property type="entry name" value="Dup_hybrid_motif"/>
</dbReference>
<name>A0A060C9A2_9FIRM</name>
<reference evidence="3" key="1">
    <citation type="journal article" date="2013" name="Environ. Microbiol.">
        <title>Seasonally variable intestinal metagenomes of the red palm weevil (Rhynchophorus ferrugineus).</title>
        <authorList>
            <person name="Jia S."/>
            <person name="Zhang X."/>
            <person name="Zhang G."/>
            <person name="Yin A."/>
            <person name="Zhang S."/>
            <person name="Li F."/>
            <person name="Wang L."/>
            <person name="Zhao D."/>
            <person name="Yun Q."/>
            <person name="Tala"/>
            <person name="Wang J."/>
            <person name="Sun G."/>
            <person name="Baabdullah M."/>
            <person name="Yu X."/>
            <person name="Hu S."/>
            <person name="Al-Mssallem I.S."/>
            <person name="Yu J."/>
        </authorList>
    </citation>
    <scope>NUCLEOTIDE SEQUENCE</scope>
</reference>
<dbReference type="EMBL" id="KF125902">
    <property type="protein sequence ID" value="AIA93238.1"/>
    <property type="molecule type" value="Genomic_DNA"/>
</dbReference>
<accession>A0A060C9A2</accession>
<dbReference type="AlphaFoldDB" id="A0A060C9A2"/>
<evidence type="ECO:0000259" key="2">
    <source>
        <dbReference type="Pfam" id="PF01551"/>
    </source>
</evidence>
<dbReference type="GO" id="GO:0004222">
    <property type="term" value="F:metalloendopeptidase activity"/>
    <property type="evidence" value="ECO:0007669"/>
    <property type="project" value="TreeGrafter"/>
</dbReference>
<sequence length="97" mass="10386">MHAPSAGRVVRAGRDGAYGLMVEIDHGLGLVTRYAHLKRALVKPGDEVHAYDPIGVVGSTGRSTGPHLHYEVRIDGRAVDPAAFIEAGRRLIHVLQG</sequence>
<dbReference type="PANTHER" id="PTHR21666">
    <property type="entry name" value="PEPTIDASE-RELATED"/>
    <property type="match status" value="1"/>
</dbReference>
<dbReference type="PANTHER" id="PTHR21666:SF289">
    <property type="entry name" value="L-ALA--D-GLU ENDOPEPTIDASE"/>
    <property type="match status" value="1"/>
</dbReference>
<proteinExistence type="predicted"/>